<sequence>MKQDNKYARIFLEAFRTALIFVSGFLIYELLLEAEKKWNELEPLHKMHHFYKRNSIKFLFIFLIDLTILFIFNYLGVFK</sequence>
<dbReference type="EMBL" id="MN739001">
    <property type="protein sequence ID" value="QHT34524.1"/>
    <property type="molecule type" value="Genomic_DNA"/>
</dbReference>
<keyword evidence="1" id="KW-0472">Membrane</keyword>
<proteinExistence type="predicted"/>
<feature type="transmembrane region" description="Helical" evidence="1">
    <location>
        <begin position="55"/>
        <end position="75"/>
    </location>
</feature>
<reference evidence="2" key="1">
    <citation type="journal article" date="2020" name="Nature">
        <title>Giant virus diversity and host interactions through global metagenomics.</title>
        <authorList>
            <person name="Schulz F."/>
            <person name="Roux S."/>
            <person name="Paez-Espino D."/>
            <person name="Jungbluth S."/>
            <person name="Walsh D.A."/>
            <person name="Denef V.J."/>
            <person name="McMahon K.D."/>
            <person name="Konstantinidis K.T."/>
            <person name="Eloe-Fadrosh E.A."/>
            <person name="Kyrpides N.C."/>
            <person name="Woyke T."/>
        </authorList>
    </citation>
    <scope>NUCLEOTIDE SEQUENCE</scope>
    <source>
        <strain evidence="2">GVMAG-M-3300009163-63</strain>
    </source>
</reference>
<evidence type="ECO:0000313" key="2">
    <source>
        <dbReference type="EMBL" id="QHT34524.1"/>
    </source>
</evidence>
<feature type="transmembrane region" description="Helical" evidence="1">
    <location>
        <begin position="14"/>
        <end position="34"/>
    </location>
</feature>
<protein>
    <submittedName>
        <fullName evidence="2">Uncharacterized protein</fullName>
    </submittedName>
</protein>
<organism evidence="2">
    <name type="scientific">viral metagenome</name>
    <dbReference type="NCBI Taxonomy" id="1070528"/>
    <lineage>
        <taxon>unclassified sequences</taxon>
        <taxon>metagenomes</taxon>
        <taxon>organismal metagenomes</taxon>
    </lineage>
</organism>
<name>A0A6C0EZC4_9ZZZZ</name>
<evidence type="ECO:0000256" key="1">
    <source>
        <dbReference type="SAM" id="Phobius"/>
    </source>
</evidence>
<keyword evidence="1" id="KW-1133">Transmembrane helix</keyword>
<accession>A0A6C0EZC4</accession>
<dbReference type="AlphaFoldDB" id="A0A6C0EZC4"/>
<keyword evidence="1" id="KW-0812">Transmembrane</keyword>